<comment type="similarity">
    <text evidence="3">Belongs to the short-chain dehydrogenases/reductases (SDR) family.</text>
</comment>
<dbReference type="Proteomes" id="UP001168972">
    <property type="component" value="Unassembled WGS sequence"/>
</dbReference>
<dbReference type="PANTHER" id="PTHR43544:SF7">
    <property type="entry name" value="NADB-LER2"/>
    <property type="match status" value="1"/>
</dbReference>
<dbReference type="SUPFAM" id="SSF51735">
    <property type="entry name" value="NAD(P)-binding Rossmann-fold domains"/>
    <property type="match status" value="1"/>
</dbReference>
<sequence>MRSILITGCNRGLGLGLVQHLTQLPNPPENIFATCRDVSKAKALQEISRTKNNVHIIEVDLTDFNSYDRVVNEVNAKVGNEGLNVLFNNAGMATKFTRLGMVKMEQLTETYLVNTVVPIMFTKAFLPLLKKAADGKKGMGIHRAAVINMSSIIGSIAENSMGGFYPYRCSKTALNAATKSMSIDLEDDGILVACMHPGWVKTDMGGTSAPLDIDKSVGDMIKLLPTLTEKHNGCFLQHDGKILPW</sequence>
<dbReference type="PANTHER" id="PTHR43544">
    <property type="entry name" value="SHORT-CHAIN DEHYDROGENASE/REDUCTASE"/>
    <property type="match status" value="1"/>
</dbReference>
<dbReference type="InterPro" id="IPR051468">
    <property type="entry name" value="Fungal_SecMetab_SDRs"/>
</dbReference>
<dbReference type="Pfam" id="PF00106">
    <property type="entry name" value="adh_short"/>
    <property type="match status" value="1"/>
</dbReference>
<keyword evidence="2" id="KW-0560">Oxidoreductase</keyword>
<protein>
    <recommendedName>
        <fullName evidence="6">C-factor</fullName>
    </recommendedName>
</protein>
<keyword evidence="5" id="KW-1185">Reference proteome</keyword>
<reference evidence="4" key="2">
    <citation type="submission" date="2023-03" db="EMBL/GenBank/DDBJ databases">
        <authorList>
            <person name="Inwood S.N."/>
            <person name="Skelly J.G."/>
            <person name="Guhlin J."/>
            <person name="Harrop T.W.R."/>
            <person name="Goldson S.G."/>
            <person name="Dearden P.K."/>
        </authorList>
    </citation>
    <scope>NUCLEOTIDE SEQUENCE</scope>
    <source>
        <strain evidence="4">Lincoln</strain>
        <tissue evidence="4">Whole body</tissue>
    </source>
</reference>
<evidence type="ECO:0000313" key="4">
    <source>
        <dbReference type="EMBL" id="KAK0174560.1"/>
    </source>
</evidence>
<accession>A0AA39FS91</accession>
<dbReference type="GO" id="GO:0005737">
    <property type="term" value="C:cytoplasm"/>
    <property type="evidence" value="ECO:0007669"/>
    <property type="project" value="TreeGrafter"/>
</dbReference>
<dbReference type="PRINTS" id="PR00081">
    <property type="entry name" value="GDHRDH"/>
</dbReference>
<evidence type="ECO:0000313" key="5">
    <source>
        <dbReference type="Proteomes" id="UP001168972"/>
    </source>
</evidence>
<name>A0AA39FS91_MICHY</name>
<reference evidence="4" key="1">
    <citation type="journal article" date="2023" name="bioRxiv">
        <title>Scaffold-level genome assemblies of two parasitoid biocontrol wasps reveal the parthenogenesis mechanism and an associated novel virus.</title>
        <authorList>
            <person name="Inwood S."/>
            <person name="Skelly J."/>
            <person name="Guhlin J."/>
            <person name="Harrop T."/>
            <person name="Goldson S."/>
            <person name="Dearden P."/>
        </authorList>
    </citation>
    <scope>NUCLEOTIDE SEQUENCE</scope>
    <source>
        <strain evidence="4">Lincoln</strain>
        <tissue evidence="4">Whole body</tissue>
    </source>
</reference>
<proteinExistence type="inferred from homology"/>
<dbReference type="Gene3D" id="3.40.50.720">
    <property type="entry name" value="NAD(P)-binding Rossmann-like Domain"/>
    <property type="match status" value="1"/>
</dbReference>
<organism evidence="4 5">
    <name type="scientific">Microctonus hyperodae</name>
    <name type="common">Parasitoid wasp</name>
    <dbReference type="NCBI Taxonomy" id="165561"/>
    <lineage>
        <taxon>Eukaryota</taxon>
        <taxon>Metazoa</taxon>
        <taxon>Ecdysozoa</taxon>
        <taxon>Arthropoda</taxon>
        <taxon>Hexapoda</taxon>
        <taxon>Insecta</taxon>
        <taxon>Pterygota</taxon>
        <taxon>Neoptera</taxon>
        <taxon>Endopterygota</taxon>
        <taxon>Hymenoptera</taxon>
        <taxon>Apocrita</taxon>
        <taxon>Ichneumonoidea</taxon>
        <taxon>Braconidae</taxon>
        <taxon>Euphorinae</taxon>
        <taxon>Microctonus</taxon>
    </lineage>
</organism>
<comment type="caution">
    <text evidence="4">The sequence shown here is derived from an EMBL/GenBank/DDBJ whole genome shotgun (WGS) entry which is preliminary data.</text>
</comment>
<dbReference type="CDD" id="cd05325">
    <property type="entry name" value="carb_red_sniffer_like_SDR_c"/>
    <property type="match status" value="1"/>
</dbReference>
<dbReference type="EMBL" id="JAQQBR010000006">
    <property type="protein sequence ID" value="KAK0174560.1"/>
    <property type="molecule type" value="Genomic_DNA"/>
</dbReference>
<evidence type="ECO:0000256" key="2">
    <source>
        <dbReference type="ARBA" id="ARBA00023002"/>
    </source>
</evidence>
<evidence type="ECO:0000256" key="3">
    <source>
        <dbReference type="RuleBase" id="RU000363"/>
    </source>
</evidence>
<dbReference type="InterPro" id="IPR002347">
    <property type="entry name" value="SDR_fam"/>
</dbReference>
<keyword evidence="1" id="KW-0521">NADP</keyword>
<gene>
    <name evidence="4" type="ORF">PV327_010319</name>
</gene>
<dbReference type="AlphaFoldDB" id="A0AA39FS91"/>
<dbReference type="PRINTS" id="PR00080">
    <property type="entry name" value="SDRFAMILY"/>
</dbReference>
<evidence type="ECO:0008006" key="6">
    <source>
        <dbReference type="Google" id="ProtNLM"/>
    </source>
</evidence>
<dbReference type="InterPro" id="IPR036291">
    <property type="entry name" value="NAD(P)-bd_dom_sf"/>
</dbReference>
<evidence type="ECO:0000256" key="1">
    <source>
        <dbReference type="ARBA" id="ARBA00022857"/>
    </source>
</evidence>
<dbReference type="GO" id="GO:0004090">
    <property type="term" value="F:carbonyl reductase (NADPH) activity"/>
    <property type="evidence" value="ECO:0007669"/>
    <property type="project" value="TreeGrafter"/>
</dbReference>